<organism evidence="1 2">
    <name type="scientific">Romanomermis culicivorax</name>
    <name type="common">Nematode worm</name>
    <dbReference type="NCBI Taxonomy" id="13658"/>
    <lineage>
        <taxon>Eukaryota</taxon>
        <taxon>Metazoa</taxon>
        <taxon>Ecdysozoa</taxon>
        <taxon>Nematoda</taxon>
        <taxon>Enoplea</taxon>
        <taxon>Dorylaimia</taxon>
        <taxon>Mermithida</taxon>
        <taxon>Mermithoidea</taxon>
        <taxon>Mermithidae</taxon>
        <taxon>Romanomermis</taxon>
    </lineage>
</organism>
<reference evidence="2" key="1">
    <citation type="submission" date="2022-11" db="UniProtKB">
        <authorList>
            <consortium name="WormBaseParasite"/>
        </authorList>
    </citation>
    <scope>IDENTIFICATION</scope>
</reference>
<sequence>MAVPVIKSAAGHIGKQALATGAHIAGDLAQGRPIVESLEEHGRSALSTLAHKAGHALQRQTGEGLGSRPKEAGDKIDTADCEGFKDRCPAGDIDNAKLEVSQMKLLIRKVEVLDSVGLALEKTILKTPAKYPLLTKSGLFFYKKTYSTDRYYNDRLLSLWIDQYNQITINEDKRQRKE</sequence>
<dbReference type="WBParaSite" id="nRc.2.0.1.t37130-RA">
    <property type="protein sequence ID" value="nRc.2.0.1.t37130-RA"/>
    <property type="gene ID" value="nRc.2.0.1.g37130"/>
</dbReference>
<protein>
    <submittedName>
        <fullName evidence="2">Uncharacterized protein</fullName>
    </submittedName>
</protein>
<evidence type="ECO:0000313" key="1">
    <source>
        <dbReference type="Proteomes" id="UP000887565"/>
    </source>
</evidence>
<proteinExistence type="predicted"/>
<accession>A0A915KFH6</accession>
<dbReference type="Proteomes" id="UP000887565">
    <property type="component" value="Unplaced"/>
</dbReference>
<evidence type="ECO:0000313" key="2">
    <source>
        <dbReference type="WBParaSite" id="nRc.2.0.1.t37130-RA"/>
    </source>
</evidence>
<name>A0A915KFH6_ROMCU</name>
<keyword evidence="1" id="KW-1185">Reference proteome</keyword>
<dbReference type="AlphaFoldDB" id="A0A915KFH6"/>